<dbReference type="PRINTS" id="PR00959">
    <property type="entry name" value="MEVGALKINASE"/>
</dbReference>
<proteinExistence type="inferred from homology"/>
<evidence type="ECO:0000256" key="3">
    <source>
        <dbReference type="ARBA" id="ARBA00022679"/>
    </source>
</evidence>
<dbReference type="Gene3D" id="3.30.230.10">
    <property type="match status" value="1"/>
</dbReference>
<dbReference type="Pfam" id="PF10509">
    <property type="entry name" value="GalKase_gal_bdg"/>
    <property type="match status" value="1"/>
</dbReference>
<evidence type="ECO:0000256" key="7">
    <source>
        <dbReference type="SAM" id="SignalP"/>
    </source>
</evidence>
<dbReference type="InterPro" id="IPR006203">
    <property type="entry name" value="GHMP_knse_ATP-bd_CS"/>
</dbReference>
<dbReference type="Proteomes" id="UP001230188">
    <property type="component" value="Unassembled WGS sequence"/>
</dbReference>
<feature type="signal peptide" evidence="7">
    <location>
        <begin position="1"/>
        <end position="17"/>
    </location>
</feature>
<feature type="chain" id="PRO_5042234871" description="Galactokinase" evidence="7">
    <location>
        <begin position="18"/>
        <end position="272"/>
    </location>
</feature>
<dbReference type="PROSITE" id="PS00106">
    <property type="entry name" value="GALACTOKINASE"/>
    <property type="match status" value="1"/>
</dbReference>
<evidence type="ECO:0008006" key="12">
    <source>
        <dbReference type="Google" id="ProtNLM"/>
    </source>
</evidence>
<dbReference type="GO" id="GO:0005524">
    <property type="term" value="F:ATP binding"/>
    <property type="evidence" value="ECO:0007669"/>
    <property type="project" value="UniProtKB-KW"/>
</dbReference>
<organism evidence="10 11">
    <name type="scientific">Chrysophaeum taylorii</name>
    <dbReference type="NCBI Taxonomy" id="2483200"/>
    <lineage>
        <taxon>Eukaryota</taxon>
        <taxon>Sar</taxon>
        <taxon>Stramenopiles</taxon>
        <taxon>Ochrophyta</taxon>
        <taxon>Pelagophyceae</taxon>
        <taxon>Pelagomonadales</taxon>
        <taxon>Pelagomonadaceae</taxon>
        <taxon>Chrysophaeum</taxon>
    </lineage>
</organism>
<sequence>MVLMALELIALFRGAFQGNREEVGVASAPGRANLIGEHTDYQEGFVTPFALDGMRCWVAFARREDSVLRCYAADLDEYGECDLAEIAARRRADPGFGPREGDFEKSWLRYVGGAFEFVAAAVESDPRGCDVYVTSTVPWGAGLSSSSALTVASAIAAREVFKDKRLSKYSLLETACRAEWHYGGVPGGIMDQFASLHGREGRALVLDCRTQKVAKFVDLEGVDLLVLNTNVEHDLRDSPYAERREACERVARAAEVAHLRDLSDEGDDHSAG</sequence>
<keyword evidence="6" id="KW-0067">ATP-binding</keyword>
<dbReference type="GO" id="GO:0005829">
    <property type="term" value="C:cytosol"/>
    <property type="evidence" value="ECO:0007669"/>
    <property type="project" value="TreeGrafter"/>
</dbReference>
<accession>A0AAD7U8C8</accession>
<evidence type="ECO:0000313" key="11">
    <source>
        <dbReference type="Proteomes" id="UP001230188"/>
    </source>
</evidence>
<feature type="domain" description="Galactokinase N-terminal" evidence="9">
    <location>
        <begin position="11"/>
        <end position="61"/>
    </location>
</feature>
<dbReference type="Gene3D" id="3.30.70.890">
    <property type="entry name" value="GHMP kinase, C-terminal domain"/>
    <property type="match status" value="1"/>
</dbReference>
<evidence type="ECO:0000313" key="10">
    <source>
        <dbReference type="EMBL" id="KAJ8600131.1"/>
    </source>
</evidence>
<keyword evidence="5" id="KW-0418">Kinase</keyword>
<feature type="domain" description="GHMP kinase N-terminal" evidence="8">
    <location>
        <begin position="110"/>
        <end position="198"/>
    </location>
</feature>
<keyword evidence="4" id="KW-0547">Nucleotide-binding</keyword>
<keyword evidence="11" id="KW-1185">Reference proteome</keyword>
<gene>
    <name evidence="10" type="ORF">CTAYLR_003466</name>
</gene>
<evidence type="ECO:0000256" key="4">
    <source>
        <dbReference type="ARBA" id="ARBA00022741"/>
    </source>
</evidence>
<protein>
    <recommendedName>
        <fullName evidence="12">Galactokinase</fullName>
    </recommendedName>
</protein>
<evidence type="ECO:0000256" key="6">
    <source>
        <dbReference type="ARBA" id="ARBA00022840"/>
    </source>
</evidence>
<dbReference type="Pfam" id="PF00288">
    <property type="entry name" value="GHMP_kinases_N"/>
    <property type="match status" value="1"/>
</dbReference>
<dbReference type="PRINTS" id="PR00473">
    <property type="entry name" value="GALCTOKINASE"/>
</dbReference>
<dbReference type="GO" id="GO:0004335">
    <property type="term" value="F:galactokinase activity"/>
    <property type="evidence" value="ECO:0007669"/>
    <property type="project" value="InterPro"/>
</dbReference>
<evidence type="ECO:0000256" key="2">
    <source>
        <dbReference type="ARBA" id="ARBA00006566"/>
    </source>
</evidence>
<dbReference type="InterPro" id="IPR006206">
    <property type="entry name" value="Mevalonate/galactokinase"/>
</dbReference>
<name>A0AAD7U8C8_9STRA</name>
<evidence type="ECO:0000256" key="1">
    <source>
        <dbReference type="ARBA" id="ARBA00004474"/>
    </source>
</evidence>
<dbReference type="SUPFAM" id="SSF55060">
    <property type="entry name" value="GHMP Kinase, C-terminal domain"/>
    <property type="match status" value="1"/>
</dbReference>
<evidence type="ECO:0000259" key="9">
    <source>
        <dbReference type="Pfam" id="PF10509"/>
    </source>
</evidence>
<dbReference type="InterPro" id="IPR020568">
    <property type="entry name" value="Ribosomal_Su5_D2-typ_SF"/>
</dbReference>
<dbReference type="InterPro" id="IPR019539">
    <property type="entry name" value="GalKase_N"/>
</dbReference>
<dbReference type="PANTHER" id="PTHR10457">
    <property type="entry name" value="MEVALONATE KINASE/GALACTOKINASE"/>
    <property type="match status" value="1"/>
</dbReference>
<evidence type="ECO:0000259" key="8">
    <source>
        <dbReference type="Pfam" id="PF00288"/>
    </source>
</evidence>
<dbReference type="InterPro" id="IPR036554">
    <property type="entry name" value="GHMP_kinase_C_sf"/>
</dbReference>
<dbReference type="InterPro" id="IPR019741">
    <property type="entry name" value="Galactokinase_CS"/>
</dbReference>
<dbReference type="GO" id="GO:0006012">
    <property type="term" value="P:galactose metabolic process"/>
    <property type="evidence" value="ECO:0007669"/>
    <property type="project" value="InterPro"/>
</dbReference>
<dbReference type="SUPFAM" id="SSF54211">
    <property type="entry name" value="Ribosomal protein S5 domain 2-like"/>
    <property type="match status" value="1"/>
</dbReference>
<dbReference type="InterPro" id="IPR006204">
    <property type="entry name" value="GHMP_kinase_N_dom"/>
</dbReference>
<dbReference type="PANTHER" id="PTHR10457:SF7">
    <property type="entry name" value="GALACTOKINASE-RELATED"/>
    <property type="match status" value="1"/>
</dbReference>
<dbReference type="EMBL" id="JAQMWT010000529">
    <property type="protein sequence ID" value="KAJ8600131.1"/>
    <property type="molecule type" value="Genomic_DNA"/>
</dbReference>
<evidence type="ECO:0000256" key="5">
    <source>
        <dbReference type="ARBA" id="ARBA00022777"/>
    </source>
</evidence>
<comment type="caution">
    <text evidence="10">The sequence shown here is derived from an EMBL/GenBank/DDBJ whole genome shotgun (WGS) entry which is preliminary data.</text>
</comment>
<dbReference type="InterPro" id="IPR014721">
    <property type="entry name" value="Ribsml_uS5_D2-typ_fold_subgr"/>
</dbReference>
<dbReference type="GO" id="GO:0009536">
    <property type="term" value="C:plastid"/>
    <property type="evidence" value="ECO:0007669"/>
    <property type="project" value="UniProtKB-SubCell"/>
</dbReference>
<reference evidence="10" key="1">
    <citation type="submission" date="2023-01" db="EMBL/GenBank/DDBJ databases">
        <title>Metagenome sequencing of chrysophaentin producing Chrysophaeum taylorii.</title>
        <authorList>
            <person name="Davison J."/>
            <person name="Bewley C."/>
        </authorList>
    </citation>
    <scope>NUCLEOTIDE SEQUENCE</scope>
    <source>
        <strain evidence="10">NIES-1699</strain>
    </source>
</reference>
<dbReference type="AlphaFoldDB" id="A0AAD7U8C8"/>
<dbReference type="PIRSF" id="PIRSF000530">
    <property type="entry name" value="Galactokinase"/>
    <property type="match status" value="1"/>
</dbReference>
<keyword evidence="7" id="KW-0732">Signal</keyword>
<comment type="subcellular location">
    <subcellularLocation>
        <location evidence="1">Plastid</location>
    </subcellularLocation>
</comment>
<comment type="similarity">
    <text evidence="2">Belongs to the GHMP kinase family. GalK subfamily.</text>
</comment>
<keyword evidence="3" id="KW-0808">Transferase</keyword>
<dbReference type="InterPro" id="IPR000705">
    <property type="entry name" value="Galactokinase"/>
</dbReference>
<dbReference type="PROSITE" id="PS00627">
    <property type="entry name" value="GHMP_KINASES_ATP"/>
    <property type="match status" value="1"/>
</dbReference>